<accession>A0A1J5Q9T1</accession>
<gene>
    <name evidence="1" type="ORF">GALL_456260</name>
</gene>
<proteinExistence type="predicted"/>
<dbReference type="AlphaFoldDB" id="A0A1J5Q9T1"/>
<sequence>MLAQDFHRDGSLSGDHVRIVEGVNEGQPLLVLQGEGMGIGVAVAVAFEHDVHAGPAKGAHRVDLHLRRRRWHHDHRAAAQLVRRQRHPLRVVASRGADHAACALLVAQARHLVVRPAQLEAEHRLRVLALEQHLVVQAARQVARRIERRLDGHVVHPCVQNTLQIVGMLRGHLVFPG</sequence>
<evidence type="ECO:0000313" key="1">
    <source>
        <dbReference type="EMBL" id="OIQ72741.1"/>
    </source>
</evidence>
<dbReference type="EMBL" id="MLJW01003147">
    <property type="protein sequence ID" value="OIQ72741.1"/>
    <property type="molecule type" value="Genomic_DNA"/>
</dbReference>
<protein>
    <submittedName>
        <fullName evidence="1">Uncharacterized protein</fullName>
    </submittedName>
</protein>
<name>A0A1J5Q9T1_9ZZZZ</name>
<comment type="caution">
    <text evidence="1">The sequence shown here is derived from an EMBL/GenBank/DDBJ whole genome shotgun (WGS) entry which is preliminary data.</text>
</comment>
<reference evidence="1" key="1">
    <citation type="submission" date="2016-10" db="EMBL/GenBank/DDBJ databases">
        <title>Sequence of Gallionella enrichment culture.</title>
        <authorList>
            <person name="Poehlein A."/>
            <person name="Muehling M."/>
            <person name="Daniel R."/>
        </authorList>
    </citation>
    <scope>NUCLEOTIDE SEQUENCE</scope>
</reference>
<organism evidence="1">
    <name type="scientific">mine drainage metagenome</name>
    <dbReference type="NCBI Taxonomy" id="410659"/>
    <lineage>
        <taxon>unclassified sequences</taxon>
        <taxon>metagenomes</taxon>
        <taxon>ecological metagenomes</taxon>
    </lineage>
</organism>